<dbReference type="RefSeq" id="WP_090038194.1">
    <property type="nucleotide sequence ID" value="NZ_FOKI01000002.1"/>
</dbReference>
<evidence type="ECO:0000256" key="12">
    <source>
        <dbReference type="RuleBase" id="RU003761"/>
    </source>
</evidence>
<dbReference type="SUPFAM" id="SSF54814">
    <property type="entry name" value="Prokaryotic type KH domain (KH-domain type II)"/>
    <property type="match status" value="1"/>
</dbReference>
<protein>
    <recommendedName>
        <fullName evidence="2 10">GTPase Era</fullName>
    </recommendedName>
</protein>
<feature type="domain" description="Era-type G" evidence="14">
    <location>
        <begin position="3"/>
        <end position="170"/>
    </location>
</feature>
<comment type="similarity">
    <text evidence="1 10 11 12">Belongs to the TRAFAC class TrmE-Era-EngA-EngB-Septin-like GTPase superfamily. Era GTPase family.</text>
</comment>
<dbReference type="PROSITE" id="PS51713">
    <property type="entry name" value="G_ERA"/>
    <property type="match status" value="1"/>
</dbReference>
<dbReference type="Pfam" id="PF01926">
    <property type="entry name" value="MMR_HSR1"/>
    <property type="match status" value="1"/>
</dbReference>
<dbReference type="HAMAP" id="MF_00367">
    <property type="entry name" value="GTPase_Era"/>
    <property type="match status" value="1"/>
</dbReference>
<dbReference type="PANTHER" id="PTHR42698:SF1">
    <property type="entry name" value="GTPASE ERA, MITOCHONDRIAL"/>
    <property type="match status" value="1"/>
</dbReference>
<dbReference type="SUPFAM" id="SSF52540">
    <property type="entry name" value="P-loop containing nucleoside triphosphate hydrolases"/>
    <property type="match status" value="1"/>
</dbReference>
<dbReference type="PROSITE" id="PS50823">
    <property type="entry name" value="KH_TYPE_2"/>
    <property type="match status" value="1"/>
</dbReference>
<feature type="region of interest" description="G3" evidence="11">
    <location>
        <begin position="58"/>
        <end position="61"/>
    </location>
</feature>
<dbReference type="InterPro" id="IPR005662">
    <property type="entry name" value="GTPase_Era-like"/>
</dbReference>
<dbReference type="GO" id="GO:0003924">
    <property type="term" value="F:GTPase activity"/>
    <property type="evidence" value="ECO:0007669"/>
    <property type="project" value="UniProtKB-UniRule"/>
</dbReference>
<dbReference type="GO" id="GO:0005829">
    <property type="term" value="C:cytosol"/>
    <property type="evidence" value="ECO:0007669"/>
    <property type="project" value="TreeGrafter"/>
</dbReference>
<keyword evidence="16" id="KW-1185">Reference proteome</keyword>
<sequence>MFKSGFVTIIGRPNVGKSTLLNHIMGEKLSIVSSKPQTTRNNIQTVLTSEEYQMVFVDTPGIHKPRHKLGEYMVKVAKDALKEVDVVLFLTNPSDEIGKGDSMILEQLREIDVPVYLVLNKIDENTQERVAKTLKAYSDFFPFKEIIPISALKGKNVETLLDLMKKELPEGPQYYPAEMITDVQERFIVSETVREKALRLLSEEVPHGIAVDIIQMKKNEIGTYHIEVDLLCEKASHKGIIIGKNGQTLKKIGEYARKDLEKFLNCKVNLKIWVKVRKEWRDNPMLLKELGYKNKK</sequence>
<evidence type="ECO:0000256" key="1">
    <source>
        <dbReference type="ARBA" id="ARBA00007921"/>
    </source>
</evidence>
<gene>
    <name evidence="10" type="primary">era</name>
    <name evidence="15" type="ORF">SAMN04488528_100278</name>
</gene>
<feature type="region of interest" description="G2" evidence="11">
    <location>
        <begin position="37"/>
        <end position="41"/>
    </location>
</feature>
<proteinExistence type="inferred from homology"/>
<dbReference type="InterPro" id="IPR015946">
    <property type="entry name" value="KH_dom-like_a/b"/>
</dbReference>
<dbReference type="OrthoDB" id="9805918at2"/>
<evidence type="ECO:0000259" key="13">
    <source>
        <dbReference type="PROSITE" id="PS50823"/>
    </source>
</evidence>
<feature type="binding site" evidence="10">
    <location>
        <begin position="58"/>
        <end position="62"/>
    </location>
    <ligand>
        <name>GTP</name>
        <dbReference type="ChEBI" id="CHEBI:37565"/>
    </ligand>
</feature>
<dbReference type="AlphaFoldDB" id="A0A1I0VHF4"/>
<dbReference type="NCBIfam" id="NF000908">
    <property type="entry name" value="PRK00089.1"/>
    <property type="match status" value="1"/>
</dbReference>
<evidence type="ECO:0000256" key="7">
    <source>
        <dbReference type="ARBA" id="ARBA00022884"/>
    </source>
</evidence>
<dbReference type="GO" id="GO:0005525">
    <property type="term" value="F:GTP binding"/>
    <property type="evidence" value="ECO:0007669"/>
    <property type="project" value="UniProtKB-UniRule"/>
</dbReference>
<dbReference type="InterPro" id="IPR006073">
    <property type="entry name" value="GTP-bd"/>
</dbReference>
<dbReference type="InterPro" id="IPR027417">
    <property type="entry name" value="P-loop_NTPase"/>
</dbReference>
<dbReference type="CDD" id="cd04163">
    <property type="entry name" value="Era"/>
    <property type="match status" value="1"/>
</dbReference>
<accession>A0A1I0VHF4</accession>
<comment type="function">
    <text evidence="10">An essential GTPase that binds both GDP and GTP, with rapid nucleotide exchange. Plays a role in 16S rRNA processing and 30S ribosomal subunit biogenesis and possibly also in cell cycle regulation and energy metabolism.</text>
</comment>
<feature type="region of interest" description="G4" evidence="11">
    <location>
        <begin position="120"/>
        <end position="123"/>
    </location>
</feature>
<dbReference type="NCBIfam" id="TIGR00231">
    <property type="entry name" value="small_GTP"/>
    <property type="match status" value="1"/>
</dbReference>
<organism evidence="15 16">
    <name type="scientific">Clostridium frigidicarnis</name>
    <dbReference type="NCBI Taxonomy" id="84698"/>
    <lineage>
        <taxon>Bacteria</taxon>
        <taxon>Bacillati</taxon>
        <taxon>Bacillota</taxon>
        <taxon>Clostridia</taxon>
        <taxon>Eubacteriales</taxon>
        <taxon>Clostridiaceae</taxon>
        <taxon>Clostridium</taxon>
    </lineage>
</organism>
<evidence type="ECO:0000256" key="3">
    <source>
        <dbReference type="ARBA" id="ARBA00022475"/>
    </source>
</evidence>
<feature type="region of interest" description="G5" evidence="11">
    <location>
        <begin position="149"/>
        <end position="151"/>
    </location>
</feature>
<dbReference type="STRING" id="84698.SAMN04488528_100278"/>
<feature type="domain" description="KH type-2" evidence="13">
    <location>
        <begin position="201"/>
        <end position="278"/>
    </location>
</feature>
<dbReference type="GO" id="GO:0000028">
    <property type="term" value="P:ribosomal small subunit assembly"/>
    <property type="evidence" value="ECO:0007669"/>
    <property type="project" value="TreeGrafter"/>
</dbReference>
<dbReference type="GO" id="GO:0005886">
    <property type="term" value="C:plasma membrane"/>
    <property type="evidence" value="ECO:0007669"/>
    <property type="project" value="UniProtKB-SubCell"/>
</dbReference>
<dbReference type="Pfam" id="PF07650">
    <property type="entry name" value="KH_2"/>
    <property type="match status" value="1"/>
</dbReference>
<dbReference type="GO" id="GO:0043024">
    <property type="term" value="F:ribosomal small subunit binding"/>
    <property type="evidence" value="ECO:0007669"/>
    <property type="project" value="TreeGrafter"/>
</dbReference>
<dbReference type="Proteomes" id="UP000198619">
    <property type="component" value="Unassembled WGS sequence"/>
</dbReference>
<comment type="subcellular location">
    <subcellularLocation>
        <location evidence="10">Cytoplasm</location>
    </subcellularLocation>
    <subcellularLocation>
        <location evidence="10">Cell membrane</location>
        <topology evidence="10">Peripheral membrane protein</topology>
    </subcellularLocation>
</comment>
<dbReference type="EMBL" id="FOKI01000002">
    <property type="protein sequence ID" value="SFA75815.1"/>
    <property type="molecule type" value="Genomic_DNA"/>
</dbReference>
<dbReference type="InterPro" id="IPR030388">
    <property type="entry name" value="G_ERA_dom"/>
</dbReference>
<evidence type="ECO:0000259" key="14">
    <source>
        <dbReference type="PROSITE" id="PS51713"/>
    </source>
</evidence>
<evidence type="ECO:0000256" key="9">
    <source>
        <dbReference type="ARBA" id="ARBA00023136"/>
    </source>
</evidence>
<evidence type="ECO:0000256" key="4">
    <source>
        <dbReference type="ARBA" id="ARBA00022517"/>
    </source>
</evidence>
<keyword evidence="9 10" id="KW-0472">Membrane</keyword>
<evidence type="ECO:0000256" key="11">
    <source>
        <dbReference type="PROSITE-ProRule" id="PRU01050"/>
    </source>
</evidence>
<dbReference type="GO" id="GO:0070181">
    <property type="term" value="F:small ribosomal subunit rRNA binding"/>
    <property type="evidence" value="ECO:0007669"/>
    <property type="project" value="UniProtKB-UniRule"/>
</dbReference>
<dbReference type="InterPro" id="IPR004044">
    <property type="entry name" value="KH_dom_type_2"/>
</dbReference>
<feature type="binding site" evidence="10">
    <location>
        <begin position="120"/>
        <end position="123"/>
    </location>
    <ligand>
        <name>GTP</name>
        <dbReference type="ChEBI" id="CHEBI:37565"/>
    </ligand>
</feature>
<keyword evidence="4 10" id="KW-0690">Ribosome biogenesis</keyword>
<dbReference type="Gene3D" id="3.30.300.20">
    <property type="match status" value="1"/>
</dbReference>
<feature type="binding site" evidence="10">
    <location>
        <begin position="11"/>
        <end position="18"/>
    </location>
    <ligand>
        <name>GTP</name>
        <dbReference type="ChEBI" id="CHEBI:37565"/>
    </ligand>
</feature>
<dbReference type="PRINTS" id="PR00326">
    <property type="entry name" value="GTP1OBG"/>
</dbReference>
<evidence type="ECO:0000313" key="16">
    <source>
        <dbReference type="Proteomes" id="UP000198619"/>
    </source>
</evidence>
<evidence type="ECO:0000313" key="15">
    <source>
        <dbReference type="EMBL" id="SFA75815.1"/>
    </source>
</evidence>
<evidence type="ECO:0000256" key="5">
    <source>
        <dbReference type="ARBA" id="ARBA00022730"/>
    </source>
</evidence>
<dbReference type="FunFam" id="3.40.50.300:FF:000094">
    <property type="entry name" value="GTPase Era"/>
    <property type="match status" value="1"/>
</dbReference>
<evidence type="ECO:0000256" key="6">
    <source>
        <dbReference type="ARBA" id="ARBA00022741"/>
    </source>
</evidence>
<dbReference type="PANTHER" id="PTHR42698">
    <property type="entry name" value="GTPASE ERA"/>
    <property type="match status" value="1"/>
</dbReference>
<reference evidence="15" key="1">
    <citation type="submission" date="2016-10" db="EMBL/GenBank/DDBJ databases">
        <authorList>
            <person name="de Groot N.N."/>
        </authorList>
    </citation>
    <scope>NUCLEOTIDE SEQUENCE [LARGE SCALE GENOMIC DNA]</scope>
    <source>
        <strain evidence="15">DSM 12271</strain>
    </source>
</reference>
<comment type="subunit">
    <text evidence="10">Monomer.</text>
</comment>
<keyword evidence="3 10" id="KW-1003">Cell membrane</keyword>
<dbReference type="NCBIfam" id="TIGR00436">
    <property type="entry name" value="era"/>
    <property type="match status" value="1"/>
</dbReference>
<keyword evidence="10" id="KW-0963">Cytoplasm</keyword>
<keyword evidence="6 10" id="KW-0547">Nucleotide-binding</keyword>
<name>A0A1I0VHF4_9CLOT</name>
<evidence type="ECO:0000256" key="8">
    <source>
        <dbReference type="ARBA" id="ARBA00023134"/>
    </source>
</evidence>
<keyword evidence="8 10" id="KW-0342">GTP-binding</keyword>
<feature type="region of interest" description="G1" evidence="11">
    <location>
        <begin position="11"/>
        <end position="18"/>
    </location>
</feature>
<dbReference type="FunFam" id="3.30.300.20:FF:000003">
    <property type="entry name" value="GTPase Era"/>
    <property type="match status" value="1"/>
</dbReference>
<keyword evidence="7 10" id="KW-0694">RNA-binding</keyword>
<keyword evidence="5 10" id="KW-0699">rRNA-binding</keyword>
<dbReference type="Gene3D" id="3.40.50.300">
    <property type="entry name" value="P-loop containing nucleotide triphosphate hydrolases"/>
    <property type="match status" value="1"/>
</dbReference>
<evidence type="ECO:0000256" key="2">
    <source>
        <dbReference type="ARBA" id="ARBA00020484"/>
    </source>
</evidence>
<dbReference type="InterPro" id="IPR005225">
    <property type="entry name" value="Small_GTP-bd"/>
</dbReference>
<evidence type="ECO:0000256" key="10">
    <source>
        <dbReference type="HAMAP-Rule" id="MF_00367"/>
    </source>
</evidence>
<dbReference type="CDD" id="cd22534">
    <property type="entry name" value="KH-II_Era"/>
    <property type="match status" value="1"/>
</dbReference>
<dbReference type="InterPro" id="IPR009019">
    <property type="entry name" value="KH_sf_prok-type"/>
</dbReference>